<keyword evidence="2" id="KW-0472">Membrane</keyword>
<dbReference type="InterPro" id="IPR008535">
    <property type="entry name" value="DUF817"/>
</dbReference>
<protein>
    <submittedName>
        <fullName evidence="3">Uncharacterized membrane protein YoaT, DUF817 family</fullName>
    </submittedName>
</protein>
<dbReference type="Pfam" id="PF05675">
    <property type="entry name" value="DUF817"/>
    <property type="match status" value="1"/>
</dbReference>
<sequence length="331" mass="36798">MEHRIDAIAHRLLRDASSSGVRAWILELGVFVLKQAWACIFGALLLIAIVAARLWYPDDALVARNDVLTLTAILIQIGMLAARLETGREVWVVVMFHLTGTAMELFKTDVGSWAYAADGILRIGGVPLFSGFMYAAVGSYMVRVHRLFDLGFMRYPARWLTTVVAAAIYVNFFTHHWWWDARWVLLGAVVLLWSPTIMHARVWRRTLRVPLLLVFAGVAVFIYLAENIGTWAGAWAYPDQVIAWQPVSASKLSSWFLLMIISVVMVTWVYPPRRPTPGRRITERTTEGADAAAAASAPSEVDQAPATGAAPVPPAPPRRRRRRRAGAGLPS</sequence>
<evidence type="ECO:0000256" key="2">
    <source>
        <dbReference type="SAM" id="Phobius"/>
    </source>
</evidence>
<keyword evidence="2" id="KW-0812">Transmembrane</keyword>
<feature type="compositionally biased region" description="Low complexity" evidence="1">
    <location>
        <begin position="288"/>
        <end position="297"/>
    </location>
</feature>
<feature type="transmembrane region" description="Helical" evidence="2">
    <location>
        <begin position="209"/>
        <end position="232"/>
    </location>
</feature>
<organism evidence="3 4">
    <name type="scientific">Microbacterium hydrocarbonoxydans</name>
    <dbReference type="NCBI Taxonomy" id="273678"/>
    <lineage>
        <taxon>Bacteria</taxon>
        <taxon>Bacillati</taxon>
        <taxon>Actinomycetota</taxon>
        <taxon>Actinomycetes</taxon>
        <taxon>Micrococcales</taxon>
        <taxon>Microbacteriaceae</taxon>
        <taxon>Microbacterium</taxon>
    </lineage>
</organism>
<dbReference type="EMBL" id="FNSQ01000005">
    <property type="protein sequence ID" value="SEB97699.1"/>
    <property type="molecule type" value="Genomic_DNA"/>
</dbReference>
<feature type="transmembrane region" description="Helical" evidence="2">
    <location>
        <begin position="113"/>
        <end position="137"/>
    </location>
</feature>
<dbReference type="AlphaFoldDB" id="A0A1H4NRD3"/>
<name>A0A1H4NRD3_9MICO</name>
<keyword evidence="4" id="KW-1185">Reference proteome</keyword>
<feature type="transmembrane region" description="Helical" evidence="2">
    <location>
        <begin position="183"/>
        <end position="202"/>
    </location>
</feature>
<gene>
    <name evidence="3" type="ORF">SAMN04489807_2557</name>
</gene>
<proteinExistence type="predicted"/>
<dbReference type="Proteomes" id="UP000183750">
    <property type="component" value="Unassembled WGS sequence"/>
</dbReference>
<feature type="region of interest" description="Disordered" evidence="1">
    <location>
        <begin position="277"/>
        <end position="331"/>
    </location>
</feature>
<evidence type="ECO:0000256" key="1">
    <source>
        <dbReference type="SAM" id="MobiDB-lite"/>
    </source>
</evidence>
<reference evidence="4" key="1">
    <citation type="submission" date="2016-10" db="EMBL/GenBank/DDBJ databases">
        <authorList>
            <person name="Varghese N."/>
            <person name="Submissions S."/>
        </authorList>
    </citation>
    <scope>NUCLEOTIDE SEQUENCE [LARGE SCALE GENOMIC DNA]</scope>
    <source>
        <strain evidence="4">DSM 16089</strain>
    </source>
</reference>
<evidence type="ECO:0000313" key="4">
    <source>
        <dbReference type="Proteomes" id="UP000183750"/>
    </source>
</evidence>
<keyword evidence="2" id="KW-1133">Transmembrane helix</keyword>
<accession>A0A1H4NRD3</accession>
<feature type="transmembrane region" description="Helical" evidence="2">
    <location>
        <begin position="157"/>
        <end position="177"/>
    </location>
</feature>
<feature type="transmembrane region" description="Helical" evidence="2">
    <location>
        <begin position="35"/>
        <end position="55"/>
    </location>
</feature>
<evidence type="ECO:0000313" key="3">
    <source>
        <dbReference type="EMBL" id="SEB97699.1"/>
    </source>
</evidence>
<feature type="transmembrane region" description="Helical" evidence="2">
    <location>
        <begin position="252"/>
        <end position="270"/>
    </location>
</feature>